<keyword evidence="12" id="KW-1185">Reference proteome</keyword>
<comment type="caution">
    <text evidence="11">The sequence shown here is derived from an EMBL/GenBank/DDBJ whole genome shotgun (WGS) entry which is preliminary data.</text>
</comment>
<evidence type="ECO:0000256" key="2">
    <source>
        <dbReference type="ARBA" id="ARBA00004115"/>
    </source>
</evidence>
<name>A0A2T9YUU4_9FUNG</name>
<evidence type="ECO:0000256" key="6">
    <source>
        <dbReference type="ARBA" id="ARBA00022729"/>
    </source>
</evidence>
<keyword evidence="9 10" id="KW-0472">Membrane</keyword>
<gene>
    <name evidence="11" type="ORF">BB561_001405</name>
</gene>
<dbReference type="UniPathway" id="UPA00378"/>
<evidence type="ECO:0000256" key="8">
    <source>
        <dbReference type="ARBA" id="ARBA00022989"/>
    </source>
</evidence>
<dbReference type="PANTHER" id="PTHR21049">
    <property type="entry name" value="RIBOPHORIN I"/>
    <property type="match status" value="1"/>
</dbReference>
<feature type="transmembrane region" description="Helical" evidence="10">
    <location>
        <begin position="439"/>
        <end position="462"/>
    </location>
</feature>
<dbReference type="PANTHER" id="PTHR21049:SF0">
    <property type="entry name" value="DOLICHYL-DIPHOSPHOOLIGOSACCHARIDE--PROTEIN GLYCOSYLTRANSFERASE SUBUNIT 1"/>
    <property type="match status" value="1"/>
</dbReference>
<dbReference type="GO" id="GO:0008250">
    <property type="term" value="C:oligosaccharyltransferase complex"/>
    <property type="evidence" value="ECO:0007669"/>
    <property type="project" value="UniProtKB-UniRule"/>
</dbReference>
<organism evidence="11 12">
    <name type="scientific">Smittium simulii</name>
    <dbReference type="NCBI Taxonomy" id="133385"/>
    <lineage>
        <taxon>Eukaryota</taxon>
        <taxon>Fungi</taxon>
        <taxon>Fungi incertae sedis</taxon>
        <taxon>Zoopagomycota</taxon>
        <taxon>Kickxellomycotina</taxon>
        <taxon>Harpellomycetes</taxon>
        <taxon>Harpellales</taxon>
        <taxon>Legeriomycetaceae</taxon>
        <taxon>Smittium</taxon>
    </lineage>
</organism>
<keyword evidence="5 10" id="KW-0812">Transmembrane</keyword>
<evidence type="ECO:0000313" key="11">
    <source>
        <dbReference type="EMBL" id="PVU96089.1"/>
    </source>
</evidence>
<comment type="similarity">
    <text evidence="4 10">Belongs to the OST1 family.</text>
</comment>
<keyword evidence="7 10" id="KW-0256">Endoplasmic reticulum</keyword>
<evidence type="ECO:0000256" key="9">
    <source>
        <dbReference type="ARBA" id="ARBA00023136"/>
    </source>
</evidence>
<evidence type="ECO:0000256" key="10">
    <source>
        <dbReference type="RuleBase" id="RU361143"/>
    </source>
</evidence>
<evidence type="ECO:0000313" key="12">
    <source>
        <dbReference type="Proteomes" id="UP000245383"/>
    </source>
</evidence>
<keyword evidence="6" id="KW-0732">Signal</keyword>
<comment type="subcellular location">
    <subcellularLocation>
        <location evidence="2 10">Endoplasmic reticulum membrane</location>
        <topology evidence="2 10">Single-pass type I membrane protein</topology>
    </subcellularLocation>
</comment>
<dbReference type="Pfam" id="PF04597">
    <property type="entry name" value="Ribophorin_I"/>
    <property type="match status" value="1"/>
</dbReference>
<dbReference type="InterPro" id="IPR007676">
    <property type="entry name" value="Ribophorin_I"/>
</dbReference>
<keyword evidence="8 10" id="KW-1133">Transmembrane helix</keyword>
<evidence type="ECO:0000256" key="1">
    <source>
        <dbReference type="ARBA" id="ARBA00002791"/>
    </source>
</evidence>
<dbReference type="EMBL" id="MBFR01000041">
    <property type="protein sequence ID" value="PVU96089.1"/>
    <property type="molecule type" value="Genomic_DNA"/>
</dbReference>
<dbReference type="OrthoDB" id="310030at2759"/>
<dbReference type="Proteomes" id="UP000245383">
    <property type="component" value="Unassembled WGS sequence"/>
</dbReference>
<proteinExistence type="inferred from homology"/>
<accession>A0A2T9YUU4</accession>
<evidence type="ECO:0000256" key="5">
    <source>
        <dbReference type="ARBA" id="ARBA00022692"/>
    </source>
</evidence>
<evidence type="ECO:0000256" key="4">
    <source>
        <dbReference type="ARBA" id="ARBA00008905"/>
    </source>
</evidence>
<evidence type="ECO:0000256" key="7">
    <source>
        <dbReference type="ARBA" id="ARBA00022824"/>
    </source>
</evidence>
<protein>
    <recommendedName>
        <fullName evidence="10">Dolichyl-diphosphooligosaccharide--protein glycosyltransferase subunit 1</fullName>
    </recommendedName>
</protein>
<reference evidence="11 12" key="1">
    <citation type="journal article" date="2018" name="MBio">
        <title>Comparative Genomics Reveals the Core Gene Toolbox for the Fungus-Insect Symbiosis.</title>
        <authorList>
            <person name="Wang Y."/>
            <person name="Stata M."/>
            <person name="Wang W."/>
            <person name="Stajich J.E."/>
            <person name="White M.M."/>
            <person name="Moncalvo J.M."/>
        </authorList>
    </citation>
    <scope>NUCLEOTIDE SEQUENCE [LARGE SCALE GENOMIC DNA]</scope>
    <source>
        <strain evidence="11 12">SWE-8-4</strain>
    </source>
</reference>
<evidence type="ECO:0000256" key="3">
    <source>
        <dbReference type="ARBA" id="ARBA00004922"/>
    </source>
</evidence>
<dbReference type="GO" id="GO:0018279">
    <property type="term" value="P:protein N-linked glycosylation via asparagine"/>
    <property type="evidence" value="ECO:0007669"/>
    <property type="project" value="TreeGrafter"/>
</dbReference>
<comment type="subunit">
    <text evidence="10">Component of the oligosaccharyltransferase (OST) complex.</text>
</comment>
<comment type="pathway">
    <text evidence="3 10">Protein modification; protein glycosylation.</text>
</comment>
<dbReference type="STRING" id="133385.A0A2T9YUU4"/>
<sequence>MKFFNPFFCVSAYLFSAYVTTAVVVNTNVIKDIDLTKPLITDTIRIVVTNKIEDSANDKPIDKYSYFIEPRIFDKINEIQAAEIKTGNPLKISSNGFNEKWNAYEFFVHFASPLNLGEKISIKIYTSYFEPLSPQPNEIALNEKAFFKWTGNAYVFLPYSTLKQKTVIKLPSSNIASYNNTLAPVSVKNQEITYGPYIDVLPHFKAPVTLYFHMERTQIYIERFTRKATVSHFSNVFGIDDYTNIINANPKLASFSRVEYLISNYRGGVKNAVGKLSLNIPSDAKNVYFTDMIGNISSSEISKSTKPNMKLLKLTPRFPILSGWKFSCNYGYDSSLSNFLKFDKSSNTYNLKVQAYPDPIETAIKEYELSIVLPEGAKNIKYNIPFLTESVTITKEFSFLDFSGRPKILIRKLNVDPMTLNDVVVSYTYSNLQLLVKPIIAAGLIFLIAFACSIISSFEVTLTKINAKSSKNKN</sequence>
<comment type="function">
    <text evidence="1 10">Subunit of the oligosaccharyl transferase (OST) complex that catalyzes the initial transfer of a defined glycan (Glc(3)Man(9)GlcNAc(2) in eukaryotes) from the lipid carrier dolichol-pyrophosphate to an asparagine residue within an Asn-X-Ser/Thr consensus motif in nascent polypeptide chains, the first step in protein N-glycosylation. N-glycosylation occurs cotranslationally and the complex associates with the Sec61 complex at the channel-forming translocon complex that mediates protein translocation across the endoplasmic reticulum (ER). All subunits are required for a maximal enzyme activity.</text>
</comment>
<dbReference type="AlphaFoldDB" id="A0A2T9YUU4"/>